<evidence type="ECO:0000313" key="1">
    <source>
        <dbReference type="EMBL" id="KAF7821237.1"/>
    </source>
</evidence>
<accession>A0A834THF7</accession>
<dbReference type="AlphaFoldDB" id="A0A834THF7"/>
<name>A0A834THF7_9FABA</name>
<reference evidence="1" key="1">
    <citation type="submission" date="2020-09" db="EMBL/GenBank/DDBJ databases">
        <title>Genome-Enabled Discovery of Anthraquinone Biosynthesis in Senna tora.</title>
        <authorList>
            <person name="Kang S.-H."/>
            <person name="Pandey R.P."/>
            <person name="Lee C.-M."/>
            <person name="Sim J.-S."/>
            <person name="Jeong J.-T."/>
            <person name="Choi B.-S."/>
            <person name="Jung M."/>
            <person name="Ginzburg D."/>
            <person name="Zhao K."/>
            <person name="Won S.Y."/>
            <person name="Oh T.-J."/>
            <person name="Yu Y."/>
            <person name="Kim N.-H."/>
            <person name="Lee O.R."/>
            <person name="Lee T.-H."/>
            <person name="Bashyal P."/>
            <person name="Kim T.-S."/>
            <person name="Lee W.-H."/>
            <person name="Kawkins C."/>
            <person name="Kim C.-K."/>
            <person name="Kim J.S."/>
            <person name="Ahn B.O."/>
            <person name="Rhee S.Y."/>
            <person name="Sohng J.K."/>
        </authorList>
    </citation>
    <scope>NUCLEOTIDE SEQUENCE</scope>
    <source>
        <tissue evidence="1">Leaf</tissue>
    </source>
</reference>
<proteinExistence type="predicted"/>
<sequence length="231" mass="26008">MVGHTVFAGRRVSCIRAHRVHKTPVVAGRRSIISLPSFIFHQFSSHNQSDGPQAYNFRQLVFLFLFTCAWAVKNCSAAEAILLQKHSAECNAFSVAAECRNAFFLQNRNAEMHLFDGCTAGRGSSIGFGQTKYYAEMHSAAELQNAFYRQKCILQQNAFYRQKCILQQNADAFFPLKTSLISACAFSLTLGFLINSDMVHSITDPDISPSTNHVLYECWKYLQSNIITRTI</sequence>
<dbReference type="Proteomes" id="UP000634136">
    <property type="component" value="Unassembled WGS sequence"/>
</dbReference>
<keyword evidence="2" id="KW-1185">Reference proteome</keyword>
<organism evidence="1 2">
    <name type="scientific">Senna tora</name>
    <dbReference type="NCBI Taxonomy" id="362788"/>
    <lineage>
        <taxon>Eukaryota</taxon>
        <taxon>Viridiplantae</taxon>
        <taxon>Streptophyta</taxon>
        <taxon>Embryophyta</taxon>
        <taxon>Tracheophyta</taxon>
        <taxon>Spermatophyta</taxon>
        <taxon>Magnoliopsida</taxon>
        <taxon>eudicotyledons</taxon>
        <taxon>Gunneridae</taxon>
        <taxon>Pentapetalae</taxon>
        <taxon>rosids</taxon>
        <taxon>fabids</taxon>
        <taxon>Fabales</taxon>
        <taxon>Fabaceae</taxon>
        <taxon>Caesalpinioideae</taxon>
        <taxon>Cassia clade</taxon>
        <taxon>Senna</taxon>
    </lineage>
</organism>
<protein>
    <submittedName>
        <fullName evidence="1">Cytochrome P450 71D8</fullName>
    </submittedName>
</protein>
<gene>
    <name evidence="1" type="ORF">G2W53_026692</name>
</gene>
<evidence type="ECO:0000313" key="2">
    <source>
        <dbReference type="Proteomes" id="UP000634136"/>
    </source>
</evidence>
<comment type="caution">
    <text evidence="1">The sequence shown here is derived from an EMBL/GenBank/DDBJ whole genome shotgun (WGS) entry which is preliminary data.</text>
</comment>
<dbReference type="EMBL" id="JAAIUW010000008">
    <property type="protein sequence ID" value="KAF7821237.1"/>
    <property type="molecule type" value="Genomic_DNA"/>
</dbReference>